<accession>A0A1E3AQL5</accession>
<dbReference type="GO" id="GO:0003677">
    <property type="term" value="F:DNA binding"/>
    <property type="evidence" value="ECO:0007669"/>
    <property type="project" value="UniProtKB-KW"/>
</dbReference>
<name>A0A1E3AQL5_9FIRM</name>
<evidence type="ECO:0000256" key="1">
    <source>
        <dbReference type="ARBA" id="ARBA00023125"/>
    </source>
</evidence>
<dbReference type="Pfam" id="PF01381">
    <property type="entry name" value="HTH_3"/>
    <property type="match status" value="1"/>
</dbReference>
<reference evidence="3 4" key="1">
    <citation type="submission" date="2016-07" db="EMBL/GenBank/DDBJ databases">
        <title>Characterization of isolates of Eisenbergiella tayi derived from blood cultures, using whole genome sequencing.</title>
        <authorList>
            <person name="Burdz T."/>
            <person name="Wiebe D."/>
            <person name="Huynh C."/>
            <person name="Bernard K."/>
        </authorList>
    </citation>
    <scope>NUCLEOTIDE SEQUENCE [LARGE SCALE GENOMIC DNA]</scope>
    <source>
        <strain evidence="3 4">NML 120489</strain>
    </source>
</reference>
<dbReference type="PANTHER" id="PTHR46558">
    <property type="entry name" value="TRACRIPTIONAL REGULATORY PROTEIN-RELATED-RELATED"/>
    <property type="match status" value="1"/>
</dbReference>
<dbReference type="EMBL" id="MCGI01000003">
    <property type="protein sequence ID" value="ODM10998.1"/>
    <property type="molecule type" value="Genomic_DNA"/>
</dbReference>
<dbReference type="SMART" id="SM00530">
    <property type="entry name" value="HTH_XRE"/>
    <property type="match status" value="1"/>
</dbReference>
<dbReference type="CDD" id="cd00093">
    <property type="entry name" value="HTH_XRE"/>
    <property type="match status" value="1"/>
</dbReference>
<evidence type="ECO:0000313" key="3">
    <source>
        <dbReference type="EMBL" id="ODM10998.1"/>
    </source>
</evidence>
<dbReference type="AlphaFoldDB" id="A0A1E3AQL5"/>
<keyword evidence="1" id="KW-0238">DNA-binding</keyword>
<dbReference type="Gene3D" id="1.10.260.40">
    <property type="entry name" value="lambda repressor-like DNA-binding domains"/>
    <property type="match status" value="1"/>
</dbReference>
<dbReference type="PANTHER" id="PTHR46558:SF11">
    <property type="entry name" value="HTH-TYPE TRANSCRIPTIONAL REGULATOR XRE"/>
    <property type="match status" value="1"/>
</dbReference>
<organism evidence="3 4">
    <name type="scientific">Eisenbergiella tayi</name>
    <dbReference type="NCBI Taxonomy" id="1432052"/>
    <lineage>
        <taxon>Bacteria</taxon>
        <taxon>Bacillati</taxon>
        <taxon>Bacillota</taxon>
        <taxon>Clostridia</taxon>
        <taxon>Lachnospirales</taxon>
        <taxon>Lachnospiraceae</taxon>
        <taxon>Eisenbergiella</taxon>
    </lineage>
</organism>
<sequence>MTENRIRELRRSHNMSQEALGTIINTTQQAVSKMEKDTCAISTDLLIRMAEYFNVTTDYILGLSDIKRDLSGQIRMNQEIDQCYNIVLRYNNLTDTNKKTLRCILKRLEQAQLEEGESDIAGEVLKNAEDSHM</sequence>
<proteinExistence type="predicted"/>
<comment type="caution">
    <text evidence="3">The sequence shown here is derived from an EMBL/GenBank/DDBJ whole genome shotgun (WGS) entry which is preliminary data.</text>
</comment>
<dbReference type="PATRIC" id="fig|1432052.3.peg.3803"/>
<dbReference type="PROSITE" id="PS50943">
    <property type="entry name" value="HTH_CROC1"/>
    <property type="match status" value="1"/>
</dbReference>
<gene>
    <name evidence="3" type="ORF">BEH84_03427</name>
</gene>
<evidence type="ECO:0000313" key="4">
    <source>
        <dbReference type="Proteomes" id="UP000095003"/>
    </source>
</evidence>
<protein>
    <submittedName>
        <fullName evidence="3">Helix-turn-helix protein</fullName>
    </submittedName>
</protein>
<feature type="domain" description="HTH cro/C1-type" evidence="2">
    <location>
        <begin position="6"/>
        <end position="60"/>
    </location>
</feature>
<evidence type="ECO:0000259" key="2">
    <source>
        <dbReference type="PROSITE" id="PS50943"/>
    </source>
</evidence>
<dbReference type="RefSeq" id="WP_069157697.1">
    <property type="nucleotide sequence ID" value="NZ_JAYAZY010000059.1"/>
</dbReference>
<dbReference type="InterPro" id="IPR001387">
    <property type="entry name" value="Cro/C1-type_HTH"/>
</dbReference>
<dbReference type="SUPFAM" id="SSF47413">
    <property type="entry name" value="lambda repressor-like DNA-binding domains"/>
    <property type="match status" value="1"/>
</dbReference>
<dbReference type="InterPro" id="IPR010982">
    <property type="entry name" value="Lambda_DNA-bd_dom_sf"/>
</dbReference>
<dbReference type="Proteomes" id="UP000095003">
    <property type="component" value="Unassembled WGS sequence"/>
</dbReference>